<reference evidence="2 3" key="1">
    <citation type="submission" date="2016-10" db="EMBL/GenBank/DDBJ databases">
        <authorList>
            <person name="de Groot N.N."/>
        </authorList>
    </citation>
    <scope>NUCLEOTIDE SEQUENCE [LARGE SCALE GENOMIC DNA]</scope>
    <source>
        <strain evidence="2 3">CGMCC 1.7727</strain>
    </source>
</reference>
<name>A0A1H9M6N7_9BACI</name>
<dbReference type="GO" id="GO:0003700">
    <property type="term" value="F:DNA-binding transcription factor activity"/>
    <property type="evidence" value="ECO:0007669"/>
    <property type="project" value="InterPro"/>
</dbReference>
<dbReference type="RefSeq" id="WP_089738758.1">
    <property type="nucleotide sequence ID" value="NZ_FOGL01000001.1"/>
</dbReference>
<keyword evidence="3" id="KW-1185">Reference proteome</keyword>
<dbReference type="OrthoDB" id="5949858at2"/>
<dbReference type="AlphaFoldDB" id="A0A1H9M6N7"/>
<evidence type="ECO:0000313" key="3">
    <source>
        <dbReference type="Proteomes" id="UP000199687"/>
    </source>
</evidence>
<dbReference type="SMART" id="SM00418">
    <property type="entry name" value="HTH_ARSR"/>
    <property type="match status" value="1"/>
</dbReference>
<evidence type="ECO:0000259" key="1">
    <source>
        <dbReference type="SMART" id="SM00418"/>
    </source>
</evidence>
<dbReference type="Gene3D" id="6.10.140.2180">
    <property type="match status" value="1"/>
</dbReference>
<accession>A0A1H9M6N7</accession>
<protein>
    <submittedName>
        <fullName evidence="2">Helix-turn-helix domain-containing protein</fullName>
    </submittedName>
</protein>
<dbReference type="Proteomes" id="UP000199687">
    <property type="component" value="Unassembled WGS sequence"/>
</dbReference>
<dbReference type="Pfam" id="PF12840">
    <property type="entry name" value="HTH_20"/>
    <property type="match status" value="1"/>
</dbReference>
<evidence type="ECO:0000313" key="2">
    <source>
        <dbReference type="EMBL" id="SER19354.1"/>
    </source>
</evidence>
<organism evidence="2 3">
    <name type="scientific">Gracilibacillus ureilyticus</name>
    <dbReference type="NCBI Taxonomy" id="531814"/>
    <lineage>
        <taxon>Bacteria</taxon>
        <taxon>Bacillati</taxon>
        <taxon>Bacillota</taxon>
        <taxon>Bacilli</taxon>
        <taxon>Bacillales</taxon>
        <taxon>Bacillaceae</taxon>
        <taxon>Gracilibacillus</taxon>
    </lineage>
</organism>
<dbReference type="SUPFAM" id="SSF46785">
    <property type="entry name" value="Winged helix' DNA-binding domain"/>
    <property type="match status" value="1"/>
</dbReference>
<dbReference type="EMBL" id="FOGL01000001">
    <property type="protein sequence ID" value="SER19354.1"/>
    <property type="molecule type" value="Genomic_DNA"/>
</dbReference>
<sequence length="180" mass="21315">MKDWKKILHPVRLEIIQTLAGGKQLTSSQLSDYLPDIPHATLYRHIKYLHHIGMIIVKEENKKRGTVERIYSLAKDAESPSHEEIASMSREEHLEMFTQFISSTIQDYGKYLTKKNINLAEDRVSYRQGTYYLSNEEFDQMITELKHVYEKYRQYEPDSNRRKRKFTTIIIPDKGEGMNE</sequence>
<dbReference type="InterPro" id="IPR036388">
    <property type="entry name" value="WH-like_DNA-bd_sf"/>
</dbReference>
<dbReference type="InterPro" id="IPR036390">
    <property type="entry name" value="WH_DNA-bd_sf"/>
</dbReference>
<gene>
    <name evidence="2" type="ORF">SAMN04487944_101583</name>
</gene>
<dbReference type="STRING" id="531814.SAMN04487944_101583"/>
<proteinExistence type="predicted"/>
<dbReference type="InterPro" id="IPR001845">
    <property type="entry name" value="HTH_ArsR_DNA-bd_dom"/>
</dbReference>
<dbReference type="Gene3D" id="1.10.10.10">
    <property type="entry name" value="Winged helix-like DNA-binding domain superfamily/Winged helix DNA-binding domain"/>
    <property type="match status" value="1"/>
</dbReference>
<feature type="domain" description="HTH arsR-type" evidence="1">
    <location>
        <begin position="6"/>
        <end position="94"/>
    </location>
</feature>